<accession>A0AAN7ANW3</accession>
<name>A0AAN7ANW3_9PEZI</name>
<evidence type="ECO:0008006" key="3">
    <source>
        <dbReference type="Google" id="ProtNLM"/>
    </source>
</evidence>
<evidence type="ECO:0000313" key="1">
    <source>
        <dbReference type="EMBL" id="KAK4195726.1"/>
    </source>
</evidence>
<proteinExistence type="predicted"/>
<reference evidence="1" key="2">
    <citation type="submission" date="2023-05" db="EMBL/GenBank/DDBJ databases">
        <authorList>
            <consortium name="Lawrence Berkeley National Laboratory"/>
            <person name="Steindorff A."/>
            <person name="Hensen N."/>
            <person name="Bonometti L."/>
            <person name="Westerberg I."/>
            <person name="Brannstrom I.O."/>
            <person name="Guillou S."/>
            <person name="Cros-Aarteil S."/>
            <person name="Calhoun S."/>
            <person name="Haridas S."/>
            <person name="Kuo A."/>
            <person name="Mondo S."/>
            <person name="Pangilinan J."/>
            <person name="Riley R."/>
            <person name="Labutti K."/>
            <person name="Andreopoulos B."/>
            <person name="Lipzen A."/>
            <person name="Chen C."/>
            <person name="Yanf M."/>
            <person name="Daum C."/>
            <person name="Ng V."/>
            <person name="Clum A."/>
            <person name="Ohm R."/>
            <person name="Martin F."/>
            <person name="Silar P."/>
            <person name="Natvig D."/>
            <person name="Lalanne C."/>
            <person name="Gautier V."/>
            <person name="Ament-Velasquez S.L."/>
            <person name="Kruys A."/>
            <person name="Hutchinson M.I."/>
            <person name="Powell A.J."/>
            <person name="Barry K."/>
            <person name="Miller A.N."/>
            <person name="Grigoriev I.V."/>
            <person name="Debuchy R."/>
            <person name="Gladieux P."/>
            <person name="Thoren M.H."/>
            <person name="Johannesson H."/>
        </authorList>
    </citation>
    <scope>NUCLEOTIDE SEQUENCE</scope>
    <source>
        <strain evidence="1">CBS 315.58</strain>
    </source>
</reference>
<gene>
    <name evidence="1" type="ORF">QBC40DRAFT_288655</name>
</gene>
<comment type="caution">
    <text evidence="1">The sequence shown here is derived from an EMBL/GenBank/DDBJ whole genome shotgun (WGS) entry which is preliminary data.</text>
</comment>
<reference evidence="1" key="1">
    <citation type="journal article" date="2023" name="Mol. Phylogenet. Evol.">
        <title>Genome-scale phylogeny and comparative genomics of the fungal order Sordariales.</title>
        <authorList>
            <person name="Hensen N."/>
            <person name="Bonometti L."/>
            <person name="Westerberg I."/>
            <person name="Brannstrom I.O."/>
            <person name="Guillou S."/>
            <person name="Cros-Aarteil S."/>
            <person name="Calhoun S."/>
            <person name="Haridas S."/>
            <person name="Kuo A."/>
            <person name="Mondo S."/>
            <person name="Pangilinan J."/>
            <person name="Riley R."/>
            <person name="LaButti K."/>
            <person name="Andreopoulos B."/>
            <person name="Lipzen A."/>
            <person name="Chen C."/>
            <person name="Yan M."/>
            <person name="Daum C."/>
            <person name="Ng V."/>
            <person name="Clum A."/>
            <person name="Steindorff A."/>
            <person name="Ohm R.A."/>
            <person name="Martin F."/>
            <person name="Silar P."/>
            <person name="Natvig D.O."/>
            <person name="Lalanne C."/>
            <person name="Gautier V."/>
            <person name="Ament-Velasquez S.L."/>
            <person name="Kruys A."/>
            <person name="Hutchinson M.I."/>
            <person name="Powell A.J."/>
            <person name="Barry K."/>
            <person name="Miller A.N."/>
            <person name="Grigoriev I.V."/>
            <person name="Debuchy R."/>
            <person name="Gladieux P."/>
            <person name="Hiltunen Thoren M."/>
            <person name="Johannesson H."/>
        </authorList>
    </citation>
    <scope>NUCLEOTIDE SEQUENCE</scope>
    <source>
        <strain evidence="1">CBS 315.58</strain>
    </source>
</reference>
<keyword evidence="2" id="KW-1185">Reference proteome</keyword>
<dbReference type="EMBL" id="MU864005">
    <property type="protein sequence ID" value="KAK4195726.1"/>
    <property type="molecule type" value="Genomic_DNA"/>
</dbReference>
<dbReference type="AlphaFoldDB" id="A0AAN7ANW3"/>
<organism evidence="1 2">
    <name type="scientific">Triangularia verruculosa</name>
    <dbReference type="NCBI Taxonomy" id="2587418"/>
    <lineage>
        <taxon>Eukaryota</taxon>
        <taxon>Fungi</taxon>
        <taxon>Dikarya</taxon>
        <taxon>Ascomycota</taxon>
        <taxon>Pezizomycotina</taxon>
        <taxon>Sordariomycetes</taxon>
        <taxon>Sordariomycetidae</taxon>
        <taxon>Sordariales</taxon>
        <taxon>Podosporaceae</taxon>
        <taxon>Triangularia</taxon>
    </lineage>
</organism>
<dbReference type="Proteomes" id="UP001303160">
    <property type="component" value="Unassembled WGS sequence"/>
</dbReference>
<protein>
    <recommendedName>
        <fullName evidence="3">Heterokaryon incompatibility domain-containing protein</fullName>
    </recommendedName>
</protein>
<evidence type="ECO:0000313" key="2">
    <source>
        <dbReference type="Proteomes" id="UP001303160"/>
    </source>
</evidence>
<sequence>MATLYASAELVIGWLGTAEQPRIAKALECIAAIGPWFNAMKTMRPAGEWEGQITEQDLAWLDFLFPHLCNLDPSDTEHPRPGPGNRTWSNVCFLLELPYWHRLWIFQESVLADRLILACPLAATPYSMLEHIADAVRQIDRWWLGHAPSFLH</sequence>